<dbReference type="PANTHER" id="PTHR42085">
    <property type="entry name" value="F-BOX DOMAIN-CONTAINING PROTEIN"/>
    <property type="match status" value="1"/>
</dbReference>
<dbReference type="OrthoDB" id="5272396at2759"/>
<accession>A0A6A6CJ23</accession>
<evidence type="ECO:0000313" key="3">
    <source>
        <dbReference type="EMBL" id="KAF2166200.1"/>
    </source>
</evidence>
<dbReference type="EMBL" id="ML993597">
    <property type="protein sequence ID" value="KAF2166200.1"/>
    <property type="molecule type" value="Genomic_DNA"/>
</dbReference>
<dbReference type="AlphaFoldDB" id="A0A6A6CJ23"/>
<dbReference type="RefSeq" id="XP_033667089.1">
    <property type="nucleotide sequence ID" value="XM_033812903.1"/>
</dbReference>
<evidence type="ECO:0000256" key="1">
    <source>
        <dbReference type="SAM" id="MobiDB-lite"/>
    </source>
</evidence>
<dbReference type="PANTHER" id="PTHR42085:SF8">
    <property type="entry name" value="F-BOX DOMAIN-CONTAINING PROTEIN"/>
    <property type="match status" value="1"/>
</dbReference>
<name>A0A6A6CJ23_ZASCE</name>
<dbReference type="Pfam" id="PF20150">
    <property type="entry name" value="2EXR"/>
    <property type="match status" value="1"/>
</dbReference>
<feature type="domain" description="2EXR" evidence="2">
    <location>
        <begin position="5"/>
        <end position="64"/>
    </location>
</feature>
<evidence type="ECO:0000313" key="4">
    <source>
        <dbReference type="Proteomes" id="UP000799537"/>
    </source>
</evidence>
<reference evidence="3" key="1">
    <citation type="journal article" date="2020" name="Stud. Mycol.">
        <title>101 Dothideomycetes genomes: a test case for predicting lifestyles and emergence of pathogens.</title>
        <authorList>
            <person name="Haridas S."/>
            <person name="Albert R."/>
            <person name="Binder M."/>
            <person name="Bloem J."/>
            <person name="Labutti K."/>
            <person name="Salamov A."/>
            <person name="Andreopoulos B."/>
            <person name="Baker S."/>
            <person name="Barry K."/>
            <person name="Bills G."/>
            <person name="Bluhm B."/>
            <person name="Cannon C."/>
            <person name="Castanera R."/>
            <person name="Culley D."/>
            <person name="Daum C."/>
            <person name="Ezra D."/>
            <person name="Gonzalez J."/>
            <person name="Henrissat B."/>
            <person name="Kuo A."/>
            <person name="Liang C."/>
            <person name="Lipzen A."/>
            <person name="Lutzoni F."/>
            <person name="Magnuson J."/>
            <person name="Mondo S."/>
            <person name="Nolan M."/>
            <person name="Ohm R."/>
            <person name="Pangilinan J."/>
            <person name="Park H.-J."/>
            <person name="Ramirez L."/>
            <person name="Alfaro M."/>
            <person name="Sun H."/>
            <person name="Tritt A."/>
            <person name="Yoshinaga Y."/>
            <person name="Zwiers L.-H."/>
            <person name="Turgeon B."/>
            <person name="Goodwin S."/>
            <person name="Spatafora J."/>
            <person name="Crous P."/>
            <person name="Grigoriev I."/>
        </authorList>
    </citation>
    <scope>NUCLEOTIDE SEQUENCE</scope>
    <source>
        <strain evidence="3">ATCC 36951</strain>
    </source>
</reference>
<dbReference type="Proteomes" id="UP000799537">
    <property type="component" value="Unassembled WGS sequence"/>
</dbReference>
<proteinExistence type="predicted"/>
<dbReference type="InterPro" id="IPR045518">
    <property type="entry name" value="2EXR"/>
</dbReference>
<keyword evidence="4" id="KW-1185">Reference proteome</keyword>
<gene>
    <name evidence="3" type="ORF">M409DRAFT_55067</name>
</gene>
<organism evidence="3 4">
    <name type="scientific">Zasmidium cellare ATCC 36951</name>
    <dbReference type="NCBI Taxonomy" id="1080233"/>
    <lineage>
        <taxon>Eukaryota</taxon>
        <taxon>Fungi</taxon>
        <taxon>Dikarya</taxon>
        <taxon>Ascomycota</taxon>
        <taxon>Pezizomycotina</taxon>
        <taxon>Dothideomycetes</taxon>
        <taxon>Dothideomycetidae</taxon>
        <taxon>Mycosphaerellales</taxon>
        <taxon>Mycosphaerellaceae</taxon>
        <taxon>Zasmidium</taxon>
    </lineage>
</organism>
<sequence length="939" mass="106522">MGRTFTDLPPEIRNGIYELALQHHRPLHVIRVWIKRQSGYALKLERSSCMPALLATCRTINKEATPVLYGSNNILIGGASVPDFVAQIGTSVKHLRHIEVGFHGTITTLRSAMRALQPAGELEILRIGIYMFGDAKNAWEMARGLEPWVKAQCGRGRSGSSSRGSEKKDVGDVVKVLKFAGREFAAEGMGVVKVREKYEEEMSEKKQKRGFLDLPPEIRLIVYYILLEGKGTVDIRRSTPKQESHGRAHAIVTTCQPKIRASIVFVNKVIYKEALPILYKKHTFYARDPALMTTFIQRLGFSIQHLTHISIDYNSILDFRANFKAMISALTRAKDLRTLELAQSLYHPGESWSPLFASAAGVLDRLMPLLEALHRARPNERGEARSASDLLSVRIMRIDHEHWRMRYAEAEELETGVKKLMDETMARMTKEKTEKEKEPVFRFMDLPVEIRCVIYQYLLQGTCTVETISGYPKANSRARAMIHDKCQPHISAGIILVSRQVFNESVSILYSANTFVTHYVKEALFFAKSIGSQIRYVRRIGFASTGPRFKICFTDFIQVLESAKRLEVLELPYNILAPTKCSWYYTPDQLVGWLAPLFRILHDAKQDYKPKKNKVTSHILVIKVCDNFHLTPAFSARDRNVEHSSTSRSSSIGIGDKWYTTALRFKISNHRATYDEQGEQDEEIIRRRASHRREPATARTSTTPHVQSPRPAADHADMAGFLDLPVELRCVIYNQLGLKSDCIIEVRKMTPSHGSPDRLILNQHCMPNLSTAIIFVNKEINAEASSILYAVNKFSFTHIGVLNIFLQRLGPLAQHVRHAGYQELGSKQELKTLISLLKPAKYLTKLAISNEVTDSTGWFRTYNAKQFFKPLEPLFEALSEARNNQFDERKKAISDIVSIHPTYYLADISVKMSRAWANAARDAEAVEAEMKVLVAEHYG</sequence>
<dbReference type="InterPro" id="IPR038883">
    <property type="entry name" value="AN11006-like"/>
</dbReference>
<dbReference type="GeneID" id="54566175"/>
<evidence type="ECO:0000259" key="2">
    <source>
        <dbReference type="Pfam" id="PF20150"/>
    </source>
</evidence>
<feature type="region of interest" description="Disordered" evidence="1">
    <location>
        <begin position="689"/>
        <end position="712"/>
    </location>
</feature>
<protein>
    <recommendedName>
        <fullName evidence="2">2EXR domain-containing protein</fullName>
    </recommendedName>
</protein>